<feature type="region of interest" description="Disordered" evidence="2">
    <location>
        <begin position="475"/>
        <end position="526"/>
    </location>
</feature>
<evidence type="ECO:0000313" key="3">
    <source>
        <dbReference type="EMBL" id="KAG9244222.1"/>
    </source>
</evidence>
<feature type="region of interest" description="Disordered" evidence="2">
    <location>
        <begin position="31"/>
        <end position="81"/>
    </location>
</feature>
<dbReference type="PANTHER" id="PTHR12832">
    <property type="entry name" value="TESTIS-SPECIFIC PROTEIN PBS13 T-COMPLEX 11"/>
    <property type="match status" value="1"/>
</dbReference>
<proteinExistence type="inferred from homology"/>
<name>A0A9P7Z2N7_9HELO</name>
<comment type="similarity">
    <text evidence="1">Belongs to the TCP11 family.</text>
</comment>
<dbReference type="OrthoDB" id="276323at2759"/>
<dbReference type="PANTHER" id="PTHR12832:SF18">
    <property type="entry name" value="IQ CALMODULIN-BINDING MOTIF DOMAIN PROTEIN (AFU_ORTHOLOGUE AFUA_1G08920)"/>
    <property type="match status" value="1"/>
</dbReference>
<protein>
    <submittedName>
        <fullName evidence="3">T-complex protein 11-domain-containing protein</fullName>
    </submittedName>
</protein>
<sequence>MVGAPDDLSDPARNVDLGLITEEANDIRMHTPPPRIAARFYRPANNRRKSSAASSRRNSISSVHSHASSRHGSHVGGAQSNHIAQHLRRASIIEDRKARLADRAAHAEKVRLRAALAKAAPRSTTNREERALAAQQAREKNLAEIVASCAEEVKRAKGIAESMKEKREAETKKMRREMEERLAEAEKRREETLNRGNNGKRGRSLSHPRKSSSPLPVIRERMSESAAALRIQNRWRIHKKWKALKDFADLGLTIDGVRDTSFGEVVDLLNQHKVLLSTGQILKICGLKEGEAGSVSELSAVRTFLSAFVILGHPTQVLSGKGESSEQEQVGVLSMGSNDLANPQLQDLVAKARDLLISFEHVLSRLNSANNYTPPFSQASTISEAYAKFYNAFIAWKSRDSDAIIEMMILQFVELDSIWQTVKGSTEEAVTDSYRAGIRENQLKLIVRIKKLAGPVEGKKLINAALLEARKAKEAKAAKKSRGDSRPRAAASEPPASIPDAEKSVTSHLQTLTPPATPSGSQNSNADLMRTANSILPDNRIVAHELAISKEYRIDIEDCQEQKGQLMQFIFDSMRQEVAAGNSDGWVLAMAENIKTKLQHLLKEGNSMYVLIGEALDQEVIARELANGAFSYEKFFTFMASLLPRLCAPFRDDEVKDLADNKMQNGDIVSRLQALMGFIDLMQLDYANFMLQQSAPEIIKHAGPYETKRFAEALEVSRNDLTHTEAAWRIARTKVLTEAAKRDPENVQLARAQPTPDKIYAQMLVDIFTAIDTSVSIPETLQLDTKRITRTRIDLLRIITVGAILLQVKNLLKRDVRAPWKTEATRLFSVLENSKSAEQATQGIQAALESSRSMPAATKSHIRGLVTRIVTASIEISTASSATTLRDPVMRLLLTRIRGHLLGRLAANTEKEKVRIASMASEALITLGLPEFVARIRGMVEEVGRVGVLDSESHGGWYEVVAGKAEGQPSTPT</sequence>
<feature type="compositionally biased region" description="Polar residues" evidence="2">
    <location>
        <begin position="506"/>
        <end position="526"/>
    </location>
</feature>
<gene>
    <name evidence="3" type="ORF">BJ878DRAFT_542504</name>
</gene>
<feature type="compositionally biased region" description="Basic and acidic residues" evidence="2">
    <location>
        <begin position="475"/>
        <end position="487"/>
    </location>
</feature>
<feature type="region of interest" description="Disordered" evidence="2">
    <location>
        <begin position="164"/>
        <end position="215"/>
    </location>
</feature>
<keyword evidence="4" id="KW-1185">Reference proteome</keyword>
<dbReference type="Proteomes" id="UP000887226">
    <property type="component" value="Unassembled WGS sequence"/>
</dbReference>
<reference evidence="3" key="1">
    <citation type="journal article" date="2021" name="IMA Fungus">
        <title>Genomic characterization of three marine fungi, including Emericellopsis atlantica sp. nov. with signatures of a generalist lifestyle and marine biomass degradation.</title>
        <authorList>
            <person name="Hagestad O.C."/>
            <person name="Hou L."/>
            <person name="Andersen J.H."/>
            <person name="Hansen E.H."/>
            <person name="Altermark B."/>
            <person name="Li C."/>
            <person name="Kuhnert E."/>
            <person name="Cox R.J."/>
            <person name="Crous P.W."/>
            <person name="Spatafora J.W."/>
            <person name="Lail K."/>
            <person name="Amirebrahimi M."/>
            <person name="Lipzen A."/>
            <person name="Pangilinan J."/>
            <person name="Andreopoulos W."/>
            <person name="Hayes R.D."/>
            <person name="Ng V."/>
            <person name="Grigoriev I.V."/>
            <person name="Jackson S.A."/>
            <person name="Sutton T.D.S."/>
            <person name="Dobson A.D.W."/>
            <person name="Rama T."/>
        </authorList>
    </citation>
    <scope>NUCLEOTIDE SEQUENCE</scope>
    <source>
        <strain evidence="3">TRa3180A</strain>
    </source>
</reference>
<dbReference type="InterPro" id="IPR008862">
    <property type="entry name" value="Tcp11"/>
</dbReference>
<evidence type="ECO:0000256" key="2">
    <source>
        <dbReference type="SAM" id="MobiDB-lite"/>
    </source>
</evidence>
<comment type="caution">
    <text evidence="3">The sequence shown here is derived from an EMBL/GenBank/DDBJ whole genome shotgun (WGS) entry which is preliminary data.</text>
</comment>
<evidence type="ECO:0000313" key="4">
    <source>
        <dbReference type="Proteomes" id="UP000887226"/>
    </source>
</evidence>
<evidence type="ECO:0000256" key="1">
    <source>
        <dbReference type="ARBA" id="ARBA00010954"/>
    </source>
</evidence>
<feature type="compositionally biased region" description="Basic and acidic residues" evidence="2">
    <location>
        <begin position="164"/>
        <end position="193"/>
    </location>
</feature>
<dbReference type="GO" id="GO:0010737">
    <property type="term" value="P:protein kinase A signaling"/>
    <property type="evidence" value="ECO:0007669"/>
    <property type="project" value="TreeGrafter"/>
</dbReference>
<feature type="compositionally biased region" description="Basic residues" evidence="2">
    <location>
        <begin position="198"/>
        <end position="210"/>
    </location>
</feature>
<dbReference type="EMBL" id="MU253921">
    <property type="protein sequence ID" value="KAG9244222.1"/>
    <property type="molecule type" value="Genomic_DNA"/>
</dbReference>
<feature type="compositionally biased region" description="Low complexity" evidence="2">
    <location>
        <begin position="488"/>
        <end position="499"/>
    </location>
</feature>
<dbReference type="AlphaFoldDB" id="A0A9P7Z2N7"/>
<accession>A0A9P7Z2N7</accession>
<organism evidence="3 4">
    <name type="scientific">Calycina marina</name>
    <dbReference type="NCBI Taxonomy" id="1763456"/>
    <lineage>
        <taxon>Eukaryota</taxon>
        <taxon>Fungi</taxon>
        <taxon>Dikarya</taxon>
        <taxon>Ascomycota</taxon>
        <taxon>Pezizomycotina</taxon>
        <taxon>Leotiomycetes</taxon>
        <taxon>Helotiales</taxon>
        <taxon>Pezizellaceae</taxon>
        <taxon>Calycina</taxon>
    </lineage>
</organism>
<feature type="compositionally biased region" description="Low complexity" evidence="2">
    <location>
        <begin position="51"/>
        <end position="66"/>
    </location>
</feature>
<dbReference type="Pfam" id="PF05794">
    <property type="entry name" value="Tcp11"/>
    <property type="match status" value="1"/>
</dbReference>